<organism evidence="4 5">
    <name type="scientific">Ewingella americana (strain ATCC 33852 / DSM 4580 / CCUG 14506 / JCM 5911 / LMG 7869 / NCTC 12157 / CDC 1468-78)</name>
    <dbReference type="NCBI Taxonomy" id="910964"/>
    <lineage>
        <taxon>Bacteria</taxon>
        <taxon>Pseudomonadati</taxon>
        <taxon>Pseudomonadota</taxon>
        <taxon>Gammaproteobacteria</taxon>
        <taxon>Enterobacterales</taxon>
        <taxon>Yersiniaceae</taxon>
        <taxon>Ewingella</taxon>
    </lineage>
</organism>
<evidence type="ECO:0000259" key="3">
    <source>
        <dbReference type="PROSITE" id="PS51186"/>
    </source>
</evidence>
<name>A0A085GHI7_EWIA3</name>
<gene>
    <name evidence="4" type="ORF">GEAM_1252</name>
</gene>
<dbReference type="SUPFAM" id="SSF55729">
    <property type="entry name" value="Acyl-CoA N-acyltransferases (Nat)"/>
    <property type="match status" value="1"/>
</dbReference>
<dbReference type="Proteomes" id="UP000028640">
    <property type="component" value="Unassembled WGS sequence"/>
</dbReference>
<dbReference type="EMBL" id="JMPJ01000038">
    <property type="protein sequence ID" value="KFC83182.1"/>
    <property type="molecule type" value="Genomic_DNA"/>
</dbReference>
<feature type="domain" description="N-acetyltransferase" evidence="3">
    <location>
        <begin position="13"/>
        <end position="145"/>
    </location>
</feature>
<dbReference type="InterPro" id="IPR016181">
    <property type="entry name" value="Acyl_CoA_acyltransferase"/>
</dbReference>
<keyword evidence="2" id="KW-0012">Acyltransferase</keyword>
<keyword evidence="1 4" id="KW-0808">Transferase</keyword>
<dbReference type="CDD" id="cd04301">
    <property type="entry name" value="NAT_SF"/>
    <property type="match status" value="1"/>
</dbReference>
<accession>A0A085GHI7</accession>
<protein>
    <submittedName>
        <fullName evidence="4">Histone acetyltransferase</fullName>
    </submittedName>
</protein>
<dbReference type="STRING" id="910964.GEAM_1252"/>
<dbReference type="GO" id="GO:0016747">
    <property type="term" value="F:acyltransferase activity, transferring groups other than amino-acyl groups"/>
    <property type="evidence" value="ECO:0007669"/>
    <property type="project" value="InterPro"/>
</dbReference>
<keyword evidence="5" id="KW-1185">Reference proteome</keyword>
<dbReference type="eggNOG" id="COG0456">
    <property type="taxonomic scope" value="Bacteria"/>
</dbReference>
<dbReference type="Pfam" id="PF13673">
    <property type="entry name" value="Acetyltransf_10"/>
    <property type="match status" value="1"/>
</dbReference>
<dbReference type="Gene3D" id="3.40.630.30">
    <property type="match status" value="1"/>
</dbReference>
<dbReference type="PANTHER" id="PTHR43800">
    <property type="entry name" value="PEPTIDYL-LYSINE N-ACETYLTRANSFERASE YJAB"/>
    <property type="match status" value="1"/>
</dbReference>
<comment type="caution">
    <text evidence="4">The sequence shown here is derived from an EMBL/GenBank/DDBJ whole genome shotgun (WGS) entry which is preliminary data.</text>
</comment>
<dbReference type="PANTHER" id="PTHR43800:SF1">
    <property type="entry name" value="PEPTIDYL-LYSINE N-ACETYLTRANSFERASE YJAB"/>
    <property type="match status" value="1"/>
</dbReference>
<dbReference type="GeneID" id="78379592"/>
<evidence type="ECO:0000313" key="5">
    <source>
        <dbReference type="Proteomes" id="UP000028640"/>
    </source>
</evidence>
<dbReference type="PROSITE" id="PS51186">
    <property type="entry name" value="GNAT"/>
    <property type="match status" value="1"/>
</dbReference>
<proteinExistence type="predicted"/>
<evidence type="ECO:0000256" key="2">
    <source>
        <dbReference type="ARBA" id="ARBA00023315"/>
    </source>
</evidence>
<dbReference type="AlphaFoldDB" id="A0A085GHI7"/>
<evidence type="ECO:0000256" key="1">
    <source>
        <dbReference type="ARBA" id="ARBA00022679"/>
    </source>
</evidence>
<dbReference type="RefSeq" id="WP_034789584.1">
    <property type="nucleotide sequence ID" value="NZ_JMPJ01000038.1"/>
</dbReference>
<evidence type="ECO:0000313" key="4">
    <source>
        <dbReference type="EMBL" id="KFC83182.1"/>
    </source>
</evidence>
<sequence>MNGIVETHEAEFDRIIEVWESSVRATHDFLQEADIAAMRPQIRHNYLQAVKLRVFKDADSVIQGFVGVSEGNVEMLFVAPEAHGKGIGKALLQYAVEQMNATKLDVNEQNPQALAFYQKQGFSVVSRSSHDGQGNPFPLLHMQLS</sequence>
<reference evidence="4 5" key="1">
    <citation type="submission" date="2014-05" db="EMBL/GenBank/DDBJ databases">
        <title>ATOL: Assembling a taxonomically balanced genome-scale reconstruction of the evolutionary history of the Enterobacteriaceae.</title>
        <authorList>
            <person name="Plunkett G.III."/>
            <person name="Neeno-Eckwall E.C."/>
            <person name="Glasner J.D."/>
            <person name="Perna N.T."/>
        </authorList>
    </citation>
    <scope>NUCLEOTIDE SEQUENCE [LARGE SCALE GENOMIC DNA]</scope>
    <source>
        <strain evidence="4 5">ATCC 33852</strain>
    </source>
</reference>
<dbReference type="OrthoDB" id="9789605at2"/>
<dbReference type="InterPro" id="IPR000182">
    <property type="entry name" value="GNAT_dom"/>
</dbReference>